<evidence type="ECO:0000256" key="7">
    <source>
        <dbReference type="SAM" id="Coils"/>
    </source>
</evidence>
<organism evidence="10 11">
    <name type="scientific">Paenibacillus arenilitoris</name>
    <dbReference type="NCBI Taxonomy" id="2772299"/>
    <lineage>
        <taxon>Bacteria</taxon>
        <taxon>Bacillati</taxon>
        <taxon>Bacillota</taxon>
        <taxon>Bacilli</taxon>
        <taxon>Bacillales</taxon>
        <taxon>Paenibacillaceae</taxon>
        <taxon>Paenibacillus</taxon>
    </lineage>
</organism>
<evidence type="ECO:0000313" key="11">
    <source>
        <dbReference type="Proteomes" id="UP000632125"/>
    </source>
</evidence>
<dbReference type="GO" id="GO:0005886">
    <property type="term" value="C:plasma membrane"/>
    <property type="evidence" value="ECO:0007669"/>
    <property type="project" value="UniProtKB-SubCell"/>
</dbReference>
<feature type="domain" description="YetF C-terminal" evidence="9">
    <location>
        <begin position="82"/>
        <end position="214"/>
    </location>
</feature>
<dbReference type="RefSeq" id="WP_190859781.1">
    <property type="nucleotide sequence ID" value="NZ_JACXIY010000010.1"/>
</dbReference>
<feature type="transmembrane region" description="Helical" evidence="8">
    <location>
        <begin position="7"/>
        <end position="26"/>
    </location>
</feature>
<dbReference type="InterPro" id="IPR007353">
    <property type="entry name" value="DUF421"/>
</dbReference>
<accession>A0A927CI00</accession>
<evidence type="ECO:0000256" key="8">
    <source>
        <dbReference type="SAM" id="Phobius"/>
    </source>
</evidence>
<feature type="transmembrane region" description="Helical" evidence="8">
    <location>
        <begin position="59"/>
        <end position="79"/>
    </location>
</feature>
<evidence type="ECO:0000256" key="6">
    <source>
        <dbReference type="ARBA" id="ARBA00023136"/>
    </source>
</evidence>
<dbReference type="EMBL" id="JACXIY010000010">
    <property type="protein sequence ID" value="MBD2868453.1"/>
    <property type="molecule type" value="Genomic_DNA"/>
</dbReference>
<proteinExistence type="inferred from homology"/>
<dbReference type="InterPro" id="IPR023090">
    <property type="entry name" value="UPF0702_alpha/beta_dom_sf"/>
</dbReference>
<sequence>MPDWIEIVIRTVTSVLILFAMTKILGKRQISQLSLFEYITGISIGNIAAYVSLDLDNLWYLGIVSLIVWVSMSIGMEYVTLKSRKIRDFVDGKATVLIKDGRLFKNQLHKERLTLDELLEQLRKKDVYRVADVEFAVMEPSGEINVMLKKQHQPITPDMLGWRVAEEREAMTVIMDGEIRDEALFEAGLDHKRLERELKRRKLDKKDVLLAQVDGNGKLFAQTTDEQGRSDRVEIKPRERVAILAEHFEAELNRLERLASNESDRHVYRSALDRFHNGIKPLNDKSSK</sequence>
<feature type="coiled-coil region" evidence="7">
    <location>
        <begin position="238"/>
        <end position="265"/>
    </location>
</feature>
<dbReference type="PANTHER" id="PTHR34582:SF7">
    <property type="entry name" value="UPF0702 TRANSMEMBRANE PROTEIN YDFS"/>
    <property type="match status" value="1"/>
</dbReference>
<evidence type="ECO:0000313" key="10">
    <source>
        <dbReference type="EMBL" id="MBD2868453.1"/>
    </source>
</evidence>
<keyword evidence="7" id="KW-0175">Coiled coil</keyword>
<evidence type="ECO:0000256" key="4">
    <source>
        <dbReference type="ARBA" id="ARBA00022692"/>
    </source>
</evidence>
<evidence type="ECO:0000256" key="1">
    <source>
        <dbReference type="ARBA" id="ARBA00004651"/>
    </source>
</evidence>
<dbReference type="Gene3D" id="3.30.240.20">
    <property type="entry name" value="bsu07140 like domains"/>
    <property type="match status" value="2"/>
</dbReference>
<protein>
    <submittedName>
        <fullName evidence="10">DUF421 domain-containing protein</fullName>
    </submittedName>
</protein>
<dbReference type="Pfam" id="PF04239">
    <property type="entry name" value="DUF421"/>
    <property type="match status" value="1"/>
</dbReference>
<dbReference type="AlphaFoldDB" id="A0A927CI00"/>
<comment type="caution">
    <text evidence="10">The sequence shown here is derived from an EMBL/GenBank/DDBJ whole genome shotgun (WGS) entry which is preliminary data.</text>
</comment>
<evidence type="ECO:0000256" key="5">
    <source>
        <dbReference type="ARBA" id="ARBA00022989"/>
    </source>
</evidence>
<reference evidence="10" key="1">
    <citation type="submission" date="2020-09" db="EMBL/GenBank/DDBJ databases">
        <title>A novel bacterium of genus Paenibacillus, isolated from South China Sea.</title>
        <authorList>
            <person name="Huang H."/>
            <person name="Mo K."/>
            <person name="Hu Y."/>
        </authorList>
    </citation>
    <scope>NUCLEOTIDE SEQUENCE</scope>
    <source>
        <strain evidence="10">IB182493</strain>
    </source>
</reference>
<feature type="transmembrane region" description="Helical" evidence="8">
    <location>
        <begin position="33"/>
        <end position="53"/>
    </location>
</feature>
<keyword evidence="11" id="KW-1185">Reference proteome</keyword>
<keyword evidence="6 8" id="KW-0472">Membrane</keyword>
<gene>
    <name evidence="10" type="ORF">IDH41_07685</name>
</gene>
<keyword evidence="3" id="KW-1003">Cell membrane</keyword>
<keyword evidence="4 8" id="KW-0812">Transmembrane</keyword>
<comment type="similarity">
    <text evidence="2">Belongs to the UPF0702 family.</text>
</comment>
<keyword evidence="5 8" id="KW-1133">Transmembrane helix</keyword>
<comment type="subcellular location">
    <subcellularLocation>
        <location evidence="1">Cell membrane</location>
        <topology evidence="1">Multi-pass membrane protein</topology>
    </subcellularLocation>
</comment>
<evidence type="ECO:0000256" key="2">
    <source>
        <dbReference type="ARBA" id="ARBA00006448"/>
    </source>
</evidence>
<name>A0A927CI00_9BACL</name>
<dbReference type="PANTHER" id="PTHR34582">
    <property type="entry name" value="UPF0702 TRANSMEMBRANE PROTEIN YCAP"/>
    <property type="match status" value="1"/>
</dbReference>
<dbReference type="Proteomes" id="UP000632125">
    <property type="component" value="Unassembled WGS sequence"/>
</dbReference>
<evidence type="ECO:0000256" key="3">
    <source>
        <dbReference type="ARBA" id="ARBA00022475"/>
    </source>
</evidence>
<evidence type="ECO:0000259" key="9">
    <source>
        <dbReference type="Pfam" id="PF04239"/>
    </source>
</evidence>